<organism evidence="10 11">
    <name type="scientific">Kluyvera cryocrescens</name>
    <name type="common">Kluyvera citrophila</name>
    <dbReference type="NCBI Taxonomy" id="580"/>
    <lineage>
        <taxon>Bacteria</taxon>
        <taxon>Pseudomonadati</taxon>
        <taxon>Pseudomonadota</taxon>
        <taxon>Gammaproteobacteria</taxon>
        <taxon>Enterobacterales</taxon>
        <taxon>Enterobacteriaceae</taxon>
        <taxon>Kluyvera</taxon>
    </lineage>
</organism>
<evidence type="ECO:0000256" key="3">
    <source>
        <dbReference type="ARBA" id="ARBA00022475"/>
    </source>
</evidence>
<keyword evidence="2" id="KW-0813">Transport</keyword>
<reference evidence="10 11" key="1">
    <citation type="submission" date="2019-03" db="EMBL/GenBank/DDBJ databases">
        <authorList>
            <consortium name="Pathogen Informatics"/>
        </authorList>
    </citation>
    <scope>NUCLEOTIDE SEQUENCE [LARGE SCALE GENOMIC DNA]</scope>
    <source>
        <strain evidence="10 11">NCTC12993</strain>
    </source>
</reference>
<dbReference type="EMBL" id="CAADJD010000032">
    <property type="protein sequence ID" value="VFS90349.1"/>
    <property type="molecule type" value="Genomic_DNA"/>
</dbReference>
<proteinExistence type="inferred from homology"/>
<evidence type="ECO:0000256" key="2">
    <source>
        <dbReference type="ARBA" id="ARBA00022448"/>
    </source>
</evidence>
<dbReference type="PANTHER" id="PTHR43163:SF6">
    <property type="entry name" value="DIPEPTIDE TRANSPORT SYSTEM PERMEASE PROTEIN DPPB-RELATED"/>
    <property type="match status" value="1"/>
</dbReference>
<keyword evidence="5 8" id="KW-1133">Transmembrane helix</keyword>
<evidence type="ECO:0000256" key="7">
    <source>
        <dbReference type="ARBA" id="ARBA00024202"/>
    </source>
</evidence>
<keyword evidence="3" id="KW-1003">Cell membrane</keyword>
<evidence type="ECO:0000256" key="1">
    <source>
        <dbReference type="ARBA" id="ARBA00004651"/>
    </source>
</evidence>
<name>A0A485CZQ9_KLUCR</name>
<evidence type="ECO:0000259" key="9">
    <source>
        <dbReference type="Pfam" id="PF00528"/>
    </source>
</evidence>
<dbReference type="AlphaFoldDB" id="A0A485CZQ9"/>
<dbReference type="GO" id="GO:0055085">
    <property type="term" value="P:transmembrane transport"/>
    <property type="evidence" value="ECO:0007669"/>
    <property type="project" value="InterPro"/>
</dbReference>
<comment type="similarity">
    <text evidence="7">Belongs to the binding-protein-dependent transport system permease family. OppBC subfamily.</text>
</comment>
<dbReference type="GO" id="GO:0005886">
    <property type="term" value="C:plasma membrane"/>
    <property type="evidence" value="ECO:0007669"/>
    <property type="project" value="UniProtKB-SubCell"/>
</dbReference>
<evidence type="ECO:0000256" key="4">
    <source>
        <dbReference type="ARBA" id="ARBA00022692"/>
    </source>
</evidence>
<evidence type="ECO:0000256" key="8">
    <source>
        <dbReference type="SAM" id="Phobius"/>
    </source>
</evidence>
<keyword evidence="6 8" id="KW-0472">Membrane</keyword>
<gene>
    <name evidence="10" type="primary">dppB_4</name>
    <name evidence="10" type="ORF">NCTC12993_07478</name>
</gene>
<dbReference type="InterPro" id="IPR000515">
    <property type="entry name" value="MetI-like"/>
</dbReference>
<accession>A0A485CZQ9</accession>
<evidence type="ECO:0000313" key="11">
    <source>
        <dbReference type="Proteomes" id="UP000401081"/>
    </source>
</evidence>
<sequence>MTESVFSWPGMGLLGIQAITSLDYPLIMAIILLSSLMLIVGNLLADLLYRFADPRIRTMR</sequence>
<keyword evidence="4 8" id="KW-0812">Transmembrane</keyword>
<dbReference type="Proteomes" id="UP000401081">
    <property type="component" value="Unassembled WGS sequence"/>
</dbReference>
<dbReference type="PANTHER" id="PTHR43163">
    <property type="entry name" value="DIPEPTIDE TRANSPORT SYSTEM PERMEASE PROTEIN DPPB-RELATED"/>
    <property type="match status" value="1"/>
</dbReference>
<evidence type="ECO:0000256" key="5">
    <source>
        <dbReference type="ARBA" id="ARBA00022989"/>
    </source>
</evidence>
<feature type="transmembrane region" description="Helical" evidence="8">
    <location>
        <begin position="26"/>
        <end position="49"/>
    </location>
</feature>
<keyword evidence="11" id="KW-1185">Reference proteome</keyword>
<evidence type="ECO:0000256" key="6">
    <source>
        <dbReference type="ARBA" id="ARBA00023136"/>
    </source>
</evidence>
<protein>
    <submittedName>
        <fullName evidence="10">Dipeptide transport system permease protein dppB</fullName>
    </submittedName>
</protein>
<evidence type="ECO:0000313" key="10">
    <source>
        <dbReference type="EMBL" id="VFS90349.1"/>
    </source>
</evidence>
<feature type="domain" description="ABC transmembrane type-1" evidence="9">
    <location>
        <begin position="2"/>
        <end position="57"/>
    </location>
</feature>
<comment type="subcellular location">
    <subcellularLocation>
        <location evidence="1">Cell membrane</location>
        <topology evidence="1">Multi-pass membrane protein</topology>
    </subcellularLocation>
</comment>
<dbReference type="Pfam" id="PF00528">
    <property type="entry name" value="BPD_transp_1"/>
    <property type="match status" value="1"/>
</dbReference>